<protein>
    <submittedName>
        <fullName evidence="1">Uncharacterized protein</fullName>
    </submittedName>
</protein>
<keyword evidence="2" id="KW-1185">Reference proteome</keyword>
<gene>
    <name evidence="1" type="ORF">HLB44_25485</name>
</gene>
<proteinExistence type="predicted"/>
<evidence type="ECO:0000313" key="2">
    <source>
        <dbReference type="Proteomes" id="UP000737171"/>
    </source>
</evidence>
<name>A0ABX2ENV5_9BURK</name>
<accession>A0ABX2ENV5</accession>
<reference evidence="1 2" key="1">
    <citation type="submission" date="2020-05" db="EMBL/GenBank/DDBJ databases">
        <title>Aquincola sp. isolate from soil.</title>
        <authorList>
            <person name="Han J."/>
            <person name="Kim D.-U."/>
        </authorList>
    </citation>
    <scope>NUCLEOTIDE SEQUENCE [LARGE SCALE GENOMIC DNA]</scope>
    <source>
        <strain evidence="1 2">S2</strain>
    </source>
</reference>
<dbReference type="Proteomes" id="UP000737171">
    <property type="component" value="Unassembled WGS sequence"/>
</dbReference>
<dbReference type="EMBL" id="JABRWJ010000008">
    <property type="protein sequence ID" value="NRF70367.1"/>
    <property type="molecule type" value="Genomic_DNA"/>
</dbReference>
<dbReference type="RefSeq" id="WP_173129269.1">
    <property type="nucleotide sequence ID" value="NZ_JABRWJ010000008.1"/>
</dbReference>
<evidence type="ECO:0000313" key="1">
    <source>
        <dbReference type="EMBL" id="NRF70367.1"/>
    </source>
</evidence>
<comment type="caution">
    <text evidence="1">The sequence shown here is derived from an EMBL/GenBank/DDBJ whole genome shotgun (WGS) entry which is preliminary data.</text>
</comment>
<sequence>MTITATRTAEMHAAIAAARVNDHMESNPKTYPSGMTTFYELGKQRAAESLSWAQAKAIVDKSDATLAAELIGTEIEPAGALWETIAQVSAYRSGVLEVHDALLATARGTNPLHL</sequence>
<organism evidence="1 2">
    <name type="scientific">Pseudaquabacterium terrae</name>
    <dbReference type="NCBI Taxonomy" id="2732868"/>
    <lineage>
        <taxon>Bacteria</taxon>
        <taxon>Pseudomonadati</taxon>
        <taxon>Pseudomonadota</taxon>
        <taxon>Betaproteobacteria</taxon>
        <taxon>Burkholderiales</taxon>
        <taxon>Sphaerotilaceae</taxon>
        <taxon>Pseudaquabacterium</taxon>
    </lineage>
</organism>